<gene>
    <name evidence="2" type="ORF">SLS56_002457</name>
</gene>
<reference evidence="2 3" key="1">
    <citation type="submission" date="2024-02" db="EMBL/GenBank/DDBJ databases">
        <title>De novo assembly and annotation of 12 fungi associated with fruit tree decline syndrome in Ontario, Canada.</title>
        <authorList>
            <person name="Sulman M."/>
            <person name="Ellouze W."/>
            <person name="Ilyukhin E."/>
        </authorList>
    </citation>
    <scope>NUCLEOTIDE SEQUENCE [LARGE SCALE GENOMIC DNA]</scope>
    <source>
        <strain evidence="2 3">M1-105</strain>
    </source>
</reference>
<accession>A0ABR3T3R2</accession>
<comment type="caution">
    <text evidence="2">The sequence shown here is derived from an EMBL/GenBank/DDBJ whole genome shotgun (WGS) entry which is preliminary data.</text>
</comment>
<proteinExistence type="predicted"/>
<feature type="signal peptide" evidence="1">
    <location>
        <begin position="1"/>
        <end position="22"/>
    </location>
</feature>
<keyword evidence="3" id="KW-1185">Reference proteome</keyword>
<evidence type="ECO:0008006" key="4">
    <source>
        <dbReference type="Google" id="ProtNLM"/>
    </source>
</evidence>
<dbReference type="EMBL" id="JAJVDC020000017">
    <property type="protein sequence ID" value="KAL1634154.1"/>
    <property type="molecule type" value="Genomic_DNA"/>
</dbReference>
<keyword evidence="1" id="KW-0732">Signal</keyword>
<sequence>MQFAIPFITLAFAALAAVPVHAADCDNTGGVANGECVQYFNGNDCKGSALGSFKPTCEGNCFQLDSFNSLMISGDGTFGTDCTIFSDTNCQTEQTDSGNINMDAKQCDPVHFDPHGDVCLLVQDESDKDKVGRFIVSSKALTFACDAWNRMLGPDGHFMEAQPIDGMREIPLSDNPSALAILLNIAHLRFKEVPRTLSFDDLLEVSVLTDRYGATTLVRPWVADWIESLQNTAEQHGYEEWLWIAWEYGEKKIFERLAAQLSLHCGIDSALKCLTRNGAALCSEIGSDSFSTWYPPCILESITDVRKETITQLLNTCYEYMDMYRNAYASDNSTSVCKRGAYKRRQCDAIIFGSFIISVQEIGLNIERHDPDDIEWSVATLVEKLKSIKIFGYPYGRRSSWDSQDENHAQCSFKEEFKDKILNIVHQMPSAVQELHIIHMERQRSLLD</sequence>
<protein>
    <recommendedName>
        <fullName evidence="4">Nuclear pore protein</fullName>
    </recommendedName>
</protein>
<dbReference type="Proteomes" id="UP001521116">
    <property type="component" value="Unassembled WGS sequence"/>
</dbReference>
<evidence type="ECO:0000256" key="1">
    <source>
        <dbReference type="SAM" id="SignalP"/>
    </source>
</evidence>
<feature type="chain" id="PRO_5047483344" description="Nuclear pore protein" evidence="1">
    <location>
        <begin position="23"/>
        <end position="448"/>
    </location>
</feature>
<name>A0ABR3T3R2_9PEZI</name>
<evidence type="ECO:0000313" key="2">
    <source>
        <dbReference type="EMBL" id="KAL1634154.1"/>
    </source>
</evidence>
<organism evidence="2 3">
    <name type="scientific">Neofusicoccum ribis</name>
    <dbReference type="NCBI Taxonomy" id="45134"/>
    <lineage>
        <taxon>Eukaryota</taxon>
        <taxon>Fungi</taxon>
        <taxon>Dikarya</taxon>
        <taxon>Ascomycota</taxon>
        <taxon>Pezizomycotina</taxon>
        <taxon>Dothideomycetes</taxon>
        <taxon>Dothideomycetes incertae sedis</taxon>
        <taxon>Botryosphaeriales</taxon>
        <taxon>Botryosphaeriaceae</taxon>
        <taxon>Neofusicoccum</taxon>
    </lineage>
</organism>
<evidence type="ECO:0000313" key="3">
    <source>
        <dbReference type="Proteomes" id="UP001521116"/>
    </source>
</evidence>